<evidence type="ECO:0000256" key="1">
    <source>
        <dbReference type="SAM" id="Phobius"/>
    </source>
</evidence>
<keyword evidence="3" id="KW-1185">Reference proteome</keyword>
<feature type="transmembrane region" description="Helical" evidence="1">
    <location>
        <begin position="21"/>
        <end position="42"/>
    </location>
</feature>
<dbReference type="PANTHER" id="PTHR20992:SF9">
    <property type="entry name" value="AT15442P-RELATED"/>
    <property type="match status" value="1"/>
</dbReference>
<sequence length="332" mass="37270">MESRYFSLLELKDKMYENLEVNISKIVILMCAILIASIGLNMNSTPVIIGAMLISPLMNSILGMGIGLSIYDMNLVKRSLKLMMVQVGVSLLTSFVYFLISPISYASTEIIARTTPTIWDVIIAFVGGVAGIISARQKETSNIVPGVAIATALMPPVCTAGYGLAKGNFRYFFGASYLFLINTCFIMIATFIGIRLMYKIYGKIDVNKKIKNTLIAISFLIIIPSLFSAGKLVTQTVRKDAVEKMISREFSDHVIIKKRYLFEDNMVELTIAGEILSNSKIEEILEKRKDYGISNVEFEILQIPNIKNMNPEFLEKYIDKYIEEKLKDRNAQ</sequence>
<dbReference type="Pfam" id="PF04087">
    <property type="entry name" value="DUF389"/>
    <property type="match status" value="1"/>
</dbReference>
<evidence type="ECO:0000313" key="2">
    <source>
        <dbReference type="EMBL" id="NYV28000.1"/>
    </source>
</evidence>
<feature type="transmembrane region" description="Helical" evidence="1">
    <location>
        <begin position="48"/>
        <end position="71"/>
    </location>
</feature>
<dbReference type="RefSeq" id="WP_180136121.1">
    <property type="nucleotide sequence ID" value="NZ_JABMKT010000018.1"/>
</dbReference>
<proteinExistence type="predicted"/>
<dbReference type="NCBIfam" id="TIGR00341">
    <property type="entry name" value="TIGR00341 family protein"/>
    <property type="match status" value="1"/>
</dbReference>
<dbReference type="PANTHER" id="PTHR20992">
    <property type="entry name" value="AT15442P-RELATED"/>
    <property type="match status" value="1"/>
</dbReference>
<feature type="transmembrane region" description="Helical" evidence="1">
    <location>
        <begin position="210"/>
        <end position="229"/>
    </location>
</feature>
<feature type="transmembrane region" description="Helical" evidence="1">
    <location>
        <begin position="177"/>
        <end position="198"/>
    </location>
</feature>
<keyword evidence="1" id="KW-0812">Transmembrane</keyword>
<dbReference type="AlphaFoldDB" id="A0A7Z0PHA4"/>
<keyword evidence="1" id="KW-1133">Transmembrane helix</keyword>
<accession>A0A7Z0PHA4</accession>
<dbReference type="EMBL" id="JABMKT010000018">
    <property type="protein sequence ID" value="NYV28000.1"/>
    <property type="molecule type" value="Genomic_DNA"/>
</dbReference>
<protein>
    <submittedName>
        <fullName evidence="2">TIGR00341 family protein</fullName>
    </submittedName>
</protein>
<feature type="transmembrane region" description="Helical" evidence="1">
    <location>
        <begin position="117"/>
        <end position="135"/>
    </location>
</feature>
<dbReference type="Proteomes" id="UP000526184">
    <property type="component" value="Unassembled WGS sequence"/>
</dbReference>
<organism evidence="2 3">
    <name type="scientific">Streptobacillus felis</name>
    <dbReference type="NCBI Taxonomy" id="1384509"/>
    <lineage>
        <taxon>Bacteria</taxon>
        <taxon>Fusobacteriati</taxon>
        <taxon>Fusobacteriota</taxon>
        <taxon>Fusobacteriia</taxon>
        <taxon>Fusobacteriales</taxon>
        <taxon>Leptotrichiaceae</taxon>
        <taxon>Streptobacillus</taxon>
    </lineage>
</organism>
<keyword evidence="1" id="KW-0472">Membrane</keyword>
<reference evidence="2 3" key="1">
    <citation type="submission" date="2020-05" db="EMBL/GenBank/DDBJ databases">
        <title>Streptobacillus felis strain LHL191014123.</title>
        <authorList>
            <person name="Fawzy A."/>
            <person name="Rau J."/>
            <person name="Risse K."/>
            <person name="Schauerte N."/>
            <person name="Geiger C."/>
            <person name="Blom J."/>
            <person name="Imirzalioglu C."/>
            <person name="Falgenhauer J."/>
            <person name="Bach A."/>
            <person name="Herden C."/>
            <person name="Eisenberg T."/>
        </authorList>
    </citation>
    <scope>NUCLEOTIDE SEQUENCE [LARGE SCALE GENOMIC DNA]</scope>
    <source>
        <strain evidence="2 3">LHL191014123</strain>
    </source>
</reference>
<feature type="transmembrane region" description="Helical" evidence="1">
    <location>
        <begin position="147"/>
        <end position="165"/>
    </location>
</feature>
<evidence type="ECO:0000313" key="3">
    <source>
        <dbReference type="Proteomes" id="UP000526184"/>
    </source>
</evidence>
<gene>
    <name evidence="2" type="ORF">HP397_04125</name>
</gene>
<name>A0A7Z0PHA4_9FUSO</name>
<dbReference type="InterPro" id="IPR005240">
    <property type="entry name" value="DUF389"/>
</dbReference>
<comment type="caution">
    <text evidence="2">The sequence shown here is derived from an EMBL/GenBank/DDBJ whole genome shotgun (WGS) entry which is preliminary data.</text>
</comment>
<feature type="transmembrane region" description="Helical" evidence="1">
    <location>
        <begin position="83"/>
        <end position="105"/>
    </location>
</feature>